<comment type="caution">
    <text evidence="1">The sequence shown here is derived from an EMBL/GenBank/DDBJ whole genome shotgun (WGS) entry which is preliminary data.</text>
</comment>
<dbReference type="EMBL" id="LLXE01000414">
    <property type="protein sequence ID" value="KUM56973.1"/>
    <property type="molecule type" value="Genomic_DNA"/>
</dbReference>
<gene>
    <name evidence="1" type="ORF">ACN42_g10222</name>
</gene>
<evidence type="ECO:0000313" key="2">
    <source>
        <dbReference type="Proteomes" id="UP000055045"/>
    </source>
</evidence>
<evidence type="ECO:0000313" key="1">
    <source>
        <dbReference type="EMBL" id="KUM56973.1"/>
    </source>
</evidence>
<dbReference type="STRING" id="48697.A0A124GQ47"/>
<protein>
    <submittedName>
        <fullName evidence="1">Uncharacterized protein</fullName>
    </submittedName>
</protein>
<sequence>MWVDPVKGHANMAITIKVDRTNPRITLDTYEWNSRTQCAHVTQSCVIKENTKITVSQCPITIPFDYMFHRSPEIPKETDIRLEQQNNLMDMASSKLVPGTSFGNQLIKVQLTCCSLTSCV</sequence>
<keyword evidence="2" id="KW-1185">Reference proteome</keyword>
<dbReference type="AlphaFoldDB" id="A0A124GQ47"/>
<proteinExistence type="predicted"/>
<dbReference type="Proteomes" id="UP000055045">
    <property type="component" value="Unassembled WGS sequence"/>
</dbReference>
<accession>A0A124GQ47</accession>
<reference evidence="1 2" key="1">
    <citation type="submission" date="2015-10" db="EMBL/GenBank/DDBJ databases">
        <title>Genome sequencing of Penicillium freii.</title>
        <authorList>
            <person name="Nguyen H.D."/>
            <person name="Visagie C.M."/>
            <person name="Seifert K.A."/>
        </authorList>
    </citation>
    <scope>NUCLEOTIDE SEQUENCE [LARGE SCALE GENOMIC DNA]</scope>
    <source>
        <strain evidence="1 2">DAOM 242723</strain>
    </source>
</reference>
<name>A0A124GQ47_PENFR</name>
<organism evidence="1 2">
    <name type="scientific">Penicillium freii</name>
    <dbReference type="NCBI Taxonomy" id="48697"/>
    <lineage>
        <taxon>Eukaryota</taxon>
        <taxon>Fungi</taxon>
        <taxon>Dikarya</taxon>
        <taxon>Ascomycota</taxon>
        <taxon>Pezizomycotina</taxon>
        <taxon>Eurotiomycetes</taxon>
        <taxon>Eurotiomycetidae</taxon>
        <taxon>Eurotiales</taxon>
        <taxon>Aspergillaceae</taxon>
        <taxon>Penicillium</taxon>
    </lineage>
</organism>